<evidence type="ECO:0000313" key="9">
    <source>
        <dbReference type="EMBL" id="CAG9287343.1"/>
    </source>
</evidence>
<sequence>MRSSVFLCSASVAVVWSASALATSSALSLVRPFDVRGGATSHVSTNSNNKTSKNKLARDQVTSQKIGSSPARSSINSKSALLVSPPAVGDLRGGDASKGGTASIPNEVFNLVKSIVGAGVLSLPYGVAVFGNAPSALIPALALVALMGSLSAYTFGLIGRVCQRTNTSSYAAAWDKTVGTSSSWLIAFSCFIDCFAGNLSYSMILADTFVNLLASAGVAVTRTQSLLGVTGAVLLPLCLLKNLSSLAPFSLVGIIGMLYTTLAMGFRYFGGTYAPEGIYYTTQLATPIFGTAGAAAALTPKALILACMLSNAFIAHFLAPNLLADLKNNTMRRFHTMIAWSFGTAVAIYGAITAFGFLTFGAASNGLILNNYAATDVVASLSRIAVAVSITCSYPLLFVGTRDGILDLFKVDESKRSQAGLLNKVTLALLGVVTVAASQLTDLGLVASVGGATFGTALVFVYPVIMFLKSQTKRTKETLPAATIGVLGVAMGAIGTVLSLRGAEL</sequence>
<gene>
    <name evidence="9" type="ORF">PTTT1_LOCUS35249</name>
</gene>
<feature type="transmembrane region" description="Helical" evidence="6">
    <location>
        <begin position="479"/>
        <end position="500"/>
    </location>
</feature>
<keyword evidence="2 6" id="KW-0812">Transmembrane</keyword>
<dbReference type="InterPro" id="IPR013057">
    <property type="entry name" value="AA_transpt_TM"/>
</dbReference>
<evidence type="ECO:0000256" key="1">
    <source>
        <dbReference type="ARBA" id="ARBA00004141"/>
    </source>
</evidence>
<feature type="transmembrane region" description="Helical" evidence="6">
    <location>
        <begin position="111"/>
        <end position="130"/>
    </location>
</feature>
<feature type="transmembrane region" description="Helical" evidence="6">
    <location>
        <begin position="380"/>
        <end position="400"/>
    </location>
</feature>
<dbReference type="AlphaFoldDB" id="A0A8J9X5P1"/>
<feature type="transmembrane region" description="Helical" evidence="6">
    <location>
        <begin position="446"/>
        <end position="467"/>
    </location>
</feature>
<feature type="transmembrane region" description="Helical" evidence="6">
    <location>
        <begin position="421"/>
        <end position="440"/>
    </location>
</feature>
<dbReference type="OMA" id="HACIHRL"/>
<dbReference type="PANTHER" id="PTHR22950">
    <property type="entry name" value="AMINO ACID TRANSPORTER"/>
    <property type="match status" value="1"/>
</dbReference>
<evidence type="ECO:0000256" key="4">
    <source>
        <dbReference type="ARBA" id="ARBA00023136"/>
    </source>
</evidence>
<feature type="region of interest" description="Disordered" evidence="5">
    <location>
        <begin position="39"/>
        <end position="73"/>
    </location>
</feature>
<feature type="transmembrane region" description="Helical" evidence="6">
    <location>
        <begin position="336"/>
        <end position="360"/>
    </location>
</feature>
<feature type="signal peptide" evidence="7">
    <location>
        <begin position="1"/>
        <end position="26"/>
    </location>
</feature>
<protein>
    <recommendedName>
        <fullName evidence="8">Amino acid transporter transmembrane domain-containing protein</fullName>
    </recommendedName>
</protein>
<evidence type="ECO:0000256" key="6">
    <source>
        <dbReference type="SAM" id="Phobius"/>
    </source>
</evidence>
<dbReference type="EMBL" id="OU594966">
    <property type="protein sequence ID" value="CAG9287343.1"/>
    <property type="molecule type" value="Genomic_DNA"/>
</dbReference>
<dbReference type="Pfam" id="PF01490">
    <property type="entry name" value="Aa_trans"/>
    <property type="match status" value="1"/>
</dbReference>
<feature type="chain" id="PRO_5035428771" description="Amino acid transporter transmembrane domain-containing protein" evidence="7">
    <location>
        <begin position="27"/>
        <end position="505"/>
    </location>
</feature>
<dbReference type="GO" id="GO:0016020">
    <property type="term" value="C:membrane"/>
    <property type="evidence" value="ECO:0007669"/>
    <property type="project" value="UniProtKB-SubCell"/>
</dbReference>
<feature type="transmembrane region" description="Helical" evidence="6">
    <location>
        <begin position="209"/>
        <end position="234"/>
    </location>
</feature>
<feature type="transmembrane region" description="Helical" evidence="6">
    <location>
        <begin position="303"/>
        <end position="324"/>
    </location>
</feature>
<evidence type="ECO:0000256" key="7">
    <source>
        <dbReference type="SAM" id="SignalP"/>
    </source>
</evidence>
<keyword evidence="4 6" id="KW-0472">Membrane</keyword>
<feature type="transmembrane region" description="Helical" evidence="6">
    <location>
        <begin position="246"/>
        <end position="266"/>
    </location>
</feature>
<feature type="domain" description="Amino acid transporter transmembrane" evidence="8">
    <location>
        <begin position="101"/>
        <end position="492"/>
    </location>
</feature>
<dbReference type="Proteomes" id="UP000836788">
    <property type="component" value="Chromosome 25"/>
</dbReference>
<keyword evidence="7" id="KW-0732">Signal</keyword>
<evidence type="ECO:0000256" key="2">
    <source>
        <dbReference type="ARBA" id="ARBA00022692"/>
    </source>
</evidence>
<dbReference type="PANTHER" id="PTHR22950:SF652">
    <property type="entry name" value="TRANSMEMBRANE AMINO ACID TRANSPORTER FAMILY PROTEIN"/>
    <property type="match status" value="1"/>
</dbReference>
<name>A0A8J9X5P1_PHATR</name>
<reference evidence="9" key="1">
    <citation type="submission" date="2022-02" db="EMBL/GenBank/DDBJ databases">
        <authorList>
            <person name="Giguere J D."/>
        </authorList>
    </citation>
    <scope>NUCLEOTIDE SEQUENCE</scope>
    <source>
        <strain evidence="9">CCAP 1055/1</strain>
    </source>
</reference>
<feature type="transmembrane region" description="Helical" evidence="6">
    <location>
        <begin position="137"/>
        <end position="158"/>
    </location>
</feature>
<comment type="subcellular location">
    <subcellularLocation>
        <location evidence="1">Membrane</location>
        <topology evidence="1">Multi-pass membrane protein</topology>
    </subcellularLocation>
</comment>
<keyword evidence="3 6" id="KW-1133">Transmembrane helix</keyword>
<evidence type="ECO:0000256" key="3">
    <source>
        <dbReference type="ARBA" id="ARBA00022989"/>
    </source>
</evidence>
<dbReference type="GO" id="GO:0015179">
    <property type="term" value="F:L-amino acid transmembrane transporter activity"/>
    <property type="evidence" value="ECO:0007669"/>
    <property type="project" value="TreeGrafter"/>
</dbReference>
<proteinExistence type="predicted"/>
<feature type="transmembrane region" description="Helical" evidence="6">
    <location>
        <begin position="178"/>
        <end position="197"/>
    </location>
</feature>
<accession>A0A8J9X5P1</accession>
<feature type="compositionally biased region" description="Polar residues" evidence="5">
    <location>
        <begin position="60"/>
        <end position="73"/>
    </location>
</feature>
<evidence type="ECO:0000256" key="5">
    <source>
        <dbReference type="SAM" id="MobiDB-lite"/>
    </source>
</evidence>
<organism evidence="9">
    <name type="scientific">Phaeodactylum tricornutum</name>
    <name type="common">Diatom</name>
    <dbReference type="NCBI Taxonomy" id="2850"/>
    <lineage>
        <taxon>Eukaryota</taxon>
        <taxon>Sar</taxon>
        <taxon>Stramenopiles</taxon>
        <taxon>Ochrophyta</taxon>
        <taxon>Bacillariophyta</taxon>
        <taxon>Bacillariophyceae</taxon>
        <taxon>Bacillariophycidae</taxon>
        <taxon>Naviculales</taxon>
        <taxon>Phaeodactylaceae</taxon>
        <taxon>Phaeodactylum</taxon>
    </lineage>
</organism>
<evidence type="ECO:0000259" key="8">
    <source>
        <dbReference type="Pfam" id="PF01490"/>
    </source>
</evidence>